<sequence length="184" mass="20571">ERTCERIDRDVASSALPRFPFGTRRGLFGFLLPVASHRPPRTRSSVGKFWIVEVAMGEKEKGEAVEVNPVTGSPFSRRYHKLLERRMKLPVWGQRSKFLDALAKRQVVVVAAPPGSGKSTQIPQFVIEAGYASKGKQIACTQPRRLVATALSRRVAQEMDVKLGEEVGYSVLFEDCTDQRTILK</sequence>
<evidence type="ECO:0000256" key="3">
    <source>
        <dbReference type="ARBA" id="ARBA00022801"/>
    </source>
</evidence>
<keyword evidence="2" id="KW-0507">mRNA processing</keyword>
<reference evidence="7 8" key="1">
    <citation type="journal article" date="2014" name="Agronomy (Basel)">
        <title>A Draft Genome Sequence for Ensete ventricosum, the Drought-Tolerant Tree Against Hunger.</title>
        <authorList>
            <person name="Harrison J."/>
            <person name="Moore K.A."/>
            <person name="Paszkiewicz K."/>
            <person name="Jones T."/>
            <person name="Grant M."/>
            <person name="Ambacheew D."/>
            <person name="Muzemil S."/>
            <person name="Studholme D.J."/>
        </authorList>
    </citation>
    <scope>NUCLEOTIDE SEQUENCE [LARGE SCALE GENOMIC DNA]</scope>
</reference>
<keyword evidence="4" id="KW-0347">Helicase</keyword>
<dbReference type="GO" id="GO:0008380">
    <property type="term" value="P:RNA splicing"/>
    <property type="evidence" value="ECO:0007669"/>
    <property type="project" value="UniProtKB-KW"/>
</dbReference>
<evidence type="ECO:0000256" key="1">
    <source>
        <dbReference type="ARBA" id="ARBA00012552"/>
    </source>
</evidence>
<keyword evidence="4" id="KW-0547">Nucleotide-binding</keyword>
<comment type="caution">
    <text evidence="7">The sequence shown here is derived from an EMBL/GenBank/DDBJ whole genome shotgun (WGS) entry which is preliminary data.</text>
</comment>
<proteinExistence type="predicted"/>
<dbReference type="EC" id="3.6.4.13" evidence="1"/>
<dbReference type="Gene3D" id="3.40.50.300">
    <property type="entry name" value="P-loop containing nucleotide triphosphate hydrolases"/>
    <property type="match status" value="1"/>
</dbReference>
<dbReference type="SUPFAM" id="SSF52540">
    <property type="entry name" value="P-loop containing nucleoside triphosphate hydrolases"/>
    <property type="match status" value="1"/>
</dbReference>
<dbReference type="PANTHER" id="PTHR18934:SF109">
    <property type="entry name" value="ATP-DEPENDENT RNA HELICASE DHX15 HOMOLOG"/>
    <property type="match status" value="1"/>
</dbReference>
<dbReference type="GO" id="GO:0003723">
    <property type="term" value="F:RNA binding"/>
    <property type="evidence" value="ECO:0007669"/>
    <property type="project" value="TreeGrafter"/>
</dbReference>
<evidence type="ECO:0000313" key="7">
    <source>
        <dbReference type="EMBL" id="RRT76649.1"/>
    </source>
</evidence>
<evidence type="ECO:0000313" key="8">
    <source>
        <dbReference type="Proteomes" id="UP000287651"/>
    </source>
</evidence>
<accession>A0A427AK69</accession>
<evidence type="ECO:0000256" key="6">
    <source>
        <dbReference type="ARBA" id="ARBA00047984"/>
    </source>
</evidence>
<gene>
    <name evidence="7" type="ORF">B296_00002263</name>
</gene>
<evidence type="ECO:0000256" key="2">
    <source>
        <dbReference type="ARBA" id="ARBA00022664"/>
    </source>
</evidence>
<keyword evidence="5" id="KW-0508">mRNA splicing</keyword>
<evidence type="ECO:0000256" key="4">
    <source>
        <dbReference type="ARBA" id="ARBA00022806"/>
    </source>
</evidence>
<dbReference type="Proteomes" id="UP000287651">
    <property type="component" value="Unassembled WGS sequence"/>
</dbReference>
<name>A0A427AK69_ENSVE</name>
<dbReference type="GO" id="GO:0016787">
    <property type="term" value="F:hydrolase activity"/>
    <property type="evidence" value="ECO:0007669"/>
    <property type="project" value="UniProtKB-KW"/>
</dbReference>
<evidence type="ECO:0000256" key="5">
    <source>
        <dbReference type="ARBA" id="ARBA00023187"/>
    </source>
</evidence>
<feature type="non-terminal residue" evidence="7">
    <location>
        <position position="1"/>
    </location>
</feature>
<dbReference type="EMBL" id="AMZH03002136">
    <property type="protein sequence ID" value="RRT76649.1"/>
    <property type="molecule type" value="Genomic_DNA"/>
</dbReference>
<dbReference type="AlphaFoldDB" id="A0A427AK69"/>
<keyword evidence="4" id="KW-0067">ATP-binding</keyword>
<keyword evidence="3" id="KW-0378">Hydrolase</keyword>
<dbReference type="GO" id="GO:0006397">
    <property type="term" value="P:mRNA processing"/>
    <property type="evidence" value="ECO:0007669"/>
    <property type="project" value="UniProtKB-KW"/>
</dbReference>
<dbReference type="PANTHER" id="PTHR18934">
    <property type="entry name" value="ATP-DEPENDENT RNA HELICASE"/>
    <property type="match status" value="1"/>
</dbReference>
<organism evidence="7 8">
    <name type="scientific">Ensete ventricosum</name>
    <name type="common">Abyssinian banana</name>
    <name type="synonym">Musa ensete</name>
    <dbReference type="NCBI Taxonomy" id="4639"/>
    <lineage>
        <taxon>Eukaryota</taxon>
        <taxon>Viridiplantae</taxon>
        <taxon>Streptophyta</taxon>
        <taxon>Embryophyta</taxon>
        <taxon>Tracheophyta</taxon>
        <taxon>Spermatophyta</taxon>
        <taxon>Magnoliopsida</taxon>
        <taxon>Liliopsida</taxon>
        <taxon>Zingiberales</taxon>
        <taxon>Musaceae</taxon>
        <taxon>Ensete</taxon>
    </lineage>
</organism>
<dbReference type="InterPro" id="IPR027417">
    <property type="entry name" value="P-loop_NTPase"/>
</dbReference>
<dbReference type="GO" id="GO:0003724">
    <property type="term" value="F:RNA helicase activity"/>
    <property type="evidence" value="ECO:0007669"/>
    <property type="project" value="UniProtKB-EC"/>
</dbReference>
<comment type="catalytic activity">
    <reaction evidence="6">
        <text>ATP + H2O = ADP + phosphate + H(+)</text>
        <dbReference type="Rhea" id="RHEA:13065"/>
        <dbReference type="ChEBI" id="CHEBI:15377"/>
        <dbReference type="ChEBI" id="CHEBI:15378"/>
        <dbReference type="ChEBI" id="CHEBI:30616"/>
        <dbReference type="ChEBI" id="CHEBI:43474"/>
        <dbReference type="ChEBI" id="CHEBI:456216"/>
        <dbReference type="EC" id="3.6.4.13"/>
    </reaction>
</comment>
<protein>
    <recommendedName>
        <fullName evidence="1">RNA helicase</fullName>
        <ecNumber evidence="1">3.6.4.13</ecNumber>
    </recommendedName>
</protein>